<keyword evidence="4" id="KW-0285">Flavoprotein</keyword>
<dbReference type="PANTHER" id="PTHR19384">
    <property type="entry name" value="NITRIC OXIDE SYNTHASE-RELATED"/>
    <property type="match status" value="1"/>
</dbReference>
<dbReference type="InterPro" id="IPR029039">
    <property type="entry name" value="Flavoprotein-like_sf"/>
</dbReference>
<evidence type="ECO:0000313" key="15">
    <source>
        <dbReference type="EMBL" id="KAF6041212.1"/>
    </source>
</evidence>
<evidence type="ECO:0000256" key="1">
    <source>
        <dbReference type="ARBA" id="ARBA00001917"/>
    </source>
</evidence>
<dbReference type="InterPro" id="IPR001709">
    <property type="entry name" value="Flavoprot_Pyr_Nucl_cyt_Rdtase"/>
</dbReference>
<organism evidence="15 16">
    <name type="scientific">Bugula neritina</name>
    <name type="common">Brown bryozoan</name>
    <name type="synonym">Sertularia neritina</name>
    <dbReference type="NCBI Taxonomy" id="10212"/>
    <lineage>
        <taxon>Eukaryota</taxon>
        <taxon>Metazoa</taxon>
        <taxon>Spiralia</taxon>
        <taxon>Lophotrochozoa</taxon>
        <taxon>Bryozoa</taxon>
        <taxon>Gymnolaemata</taxon>
        <taxon>Cheilostomatida</taxon>
        <taxon>Flustrina</taxon>
        <taxon>Buguloidea</taxon>
        <taxon>Bugulidae</taxon>
        <taxon>Bugula</taxon>
    </lineage>
</organism>
<keyword evidence="3" id="KW-0028">Amino-acid biosynthesis</keyword>
<dbReference type="Pfam" id="PF00175">
    <property type="entry name" value="NAD_binding_1"/>
    <property type="match status" value="1"/>
</dbReference>
<dbReference type="InterPro" id="IPR023173">
    <property type="entry name" value="NADPH_Cyt_P450_Rdtase_alpha"/>
</dbReference>
<dbReference type="AlphaFoldDB" id="A0A7J7KSQ4"/>
<evidence type="ECO:0000256" key="12">
    <source>
        <dbReference type="ARBA" id="ARBA00040659"/>
    </source>
</evidence>
<dbReference type="PANTHER" id="PTHR19384:SF84">
    <property type="entry name" value="METHIONINE SYNTHASE REDUCTASE"/>
    <property type="match status" value="1"/>
</dbReference>
<dbReference type="InterPro" id="IPR017938">
    <property type="entry name" value="Riboflavin_synthase-like_b-brl"/>
</dbReference>
<evidence type="ECO:0000256" key="9">
    <source>
        <dbReference type="ARBA" id="ARBA00023002"/>
    </source>
</evidence>
<dbReference type="Gene3D" id="3.40.50.360">
    <property type="match status" value="1"/>
</dbReference>
<dbReference type="Gene3D" id="2.40.30.10">
    <property type="entry name" value="Translation factors"/>
    <property type="match status" value="1"/>
</dbReference>
<evidence type="ECO:0000256" key="5">
    <source>
        <dbReference type="ARBA" id="ARBA00022643"/>
    </source>
</evidence>
<keyword evidence="5" id="KW-0288">FMN</keyword>
<reference evidence="15" key="1">
    <citation type="submission" date="2020-06" db="EMBL/GenBank/DDBJ databases">
        <title>Draft genome of Bugula neritina, a colonial animal packing powerful symbionts and potential medicines.</title>
        <authorList>
            <person name="Rayko M."/>
        </authorList>
    </citation>
    <scope>NUCLEOTIDE SEQUENCE [LARGE SCALE GENOMIC DNA]</scope>
    <source>
        <strain evidence="15">Kwan_BN1</strain>
    </source>
</reference>
<name>A0A7J7KSQ4_BUGNE</name>
<evidence type="ECO:0000256" key="4">
    <source>
        <dbReference type="ARBA" id="ARBA00022630"/>
    </source>
</evidence>
<evidence type="ECO:0000256" key="8">
    <source>
        <dbReference type="ARBA" id="ARBA00022857"/>
    </source>
</evidence>
<evidence type="ECO:0000256" key="13">
    <source>
        <dbReference type="SAM" id="MobiDB-lite"/>
    </source>
</evidence>
<evidence type="ECO:0000256" key="11">
    <source>
        <dbReference type="ARBA" id="ARBA00039088"/>
    </source>
</evidence>
<evidence type="ECO:0000256" key="10">
    <source>
        <dbReference type="ARBA" id="ARBA00023167"/>
    </source>
</evidence>
<dbReference type="Gene3D" id="1.20.990.10">
    <property type="entry name" value="NADPH-cytochrome p450 Reductase, Chain A, domain 3"/>
    <property type="match status" value="1"/>
</dbReference>
<dbReference type="GO" id="GO:0009086">
    <property type="term" value="P:methionine biosynthetic process"/>
    <property type="evidence" value="ECO:0007669"/>
    <property type="project" value="UniProtKB-KW"/>
</dbReference>
<dbReference type="FunFam" id="3.40.50.80:FF:000001">
    <property type="entry name" value="NADPH--cytochrome P450 reductase 1"/>
    <property type="match status" value="1"/>
</dbReference>
<keyword evidence="7" id="KW-0274">FAD</keyword>
<proteinExistence type="predicted"/>
<feature type="domain" description="Flavodoxin-like" evidence="14">
    <location>
        <begin position="7"/>
        <end position="150"/>
    </location>
</feature>
<protein>
    <recommendedName>
        <fullName evidence="12">Methionine synthase reductase</fullName>
        <ecNumber evidence="11">1.16.1.8</ecNumber>
    </recommendedName>
</protein>
<evidence type="ECO:0000256" key="3">
    <source>
        <dbReference type="ARBA" id="ARBA00022605"/>
    </source>
</evidence>
<dbReference type="PRINTS" id="PR00371">
    <property type="entry name" value="FPNCR"/>
</dbReference>
<dbReference type="FunFam" id="3.40.50.360:FF:000059">
    <property type="entry name" value="5-methyltetrahydrofolate-homocysteine methyltransferase reductase"/>
    <property type="match status" value="1"/>
</dbReference>
<dbReference type="GO" id="GO:0005829">
    <property type="term" value="C:cytosol"/>
    <property type="evidence" value="ECO:0007669"/>
    <property type="project" value="TreeGrafter"/>
</dbReference>
<evidence type="ECO:0000256" key="6">
    <source>
        <dbReference type="ARBA" id="ARBA00022691"/>
    </source>
</evidence>
<comment type="caution">
    <text evidence="15">The sequence shown here is derived from an EMBL/GenBank/DDBJ whole genome shotgun (WGS) entry which is preliminary data.</text>
</comment>
<dbReference type="EC" id="1.16.1.8" evidence="11"/>
<dbReference type="InterPro" id="IPR001433">
    <property type="entry name" value="OxRdtase_FAD/NAD-bd"/>
</dbReference>
<dbReference type="InterPro" id="IPR003097">
    <property type="entry name" value="CysJ-like_FAD-binding"/>
</dbReference>
<dbReference type="GO" id="GO:0030586">
    <property type="term" value="F:[methionine synthase] reductase (NADPH) activity"/>
    <property type="evidence" value="ECO:0007669"/>
    <property type="project" value="UniProtKB-EC"/>
</dbReference>
<keyword evidence="10" id="KW-0486">Methionine biosynthesis</keyword>
<dbReference type="EMBL" id="VXIV02000068">
    <property type="protein sequence ID" value="KAF6041212.1"/>
    <property type="molecule type" value="Genomic_DNA"/>
</dbReference>
<accession>A0A7J7KSQ4</accession>
<keyword evidence="9" id="KW-0560">Oxidoreductase</keyword>
<evidence type="ECO:0000256" key="2">
    <source>
        <dbReference type="ARBA" id="ARBA00001974"/>
    </source>
</evidence>
<feature type="compositionally biased region" description="Low complexity" evidence="13">
    <location>
        <begin position="207"/>
        <end position="217"/>
    </location>
</feature>
<evidence type="ECO:0000259" key="14">
    <source>
        <dbReference type="PROSITE" id="PS50902"/>
    </source>
</evidence>
<dbReference type="OrthoDB" id="1856718at2759"/>
<keyword evidence="8" id="KW-0521">NADP</keyword>
<evidence type="ECO:0000313" key="16">
    <source>
        <dbReference type="Proteomes" id="UP000593567"/>
    </source>
</evidence>
<sequence>MASTSRFLLVYGSQTGQSKAIAEELVERCYKVGIDADIHCLSKIEKEFMLEQESLVVIVVSTTGDGEPPDTALKFWRRIKRKTLAKDYFSNVRYSLLGLGDSNYNNHCAFPHMVNDRLLQLGATQFLPASFADDAVGLDIVAEPWIDSLLNALCGIFKLSPPSDDNKAVNAALGIIKDLESKLVIDPSKNSTIPTSTNGELLGLGDTNENSSSTNSASKACDSLAVQNNCKLPFANSRVYSTPVTNIHQLSAHDPSVKKTLLVVLDCSEFADEYKSGDSFSIIAQNDDREVHWLLKRLDVKDPHELVKLSVSADTLKKRAVLPEYINNPSSLYEIFSNSLDLRSIPKKAMMRLLARWCKDPVEQNKLEILSSRQGSDVYREIVVEARRSILDMLHAFPSCSPPVECLIENLPRLLPRAYSIASASGCKLLKLAFSVVDLPDIGELTARQGLVTGQFNRMYHEHITQLPNVDVYLRTQQHFRLPSDSSKPLILIGPGTGVAPFIGFLEDREKLLEAGVVLGECLLFFGNRVEASDYLFRDDLNRHLALGSLTQLHTCFSRDDHHINKTGAKYVTDLIRQQAHLVSHLIINQSAFIYVCGDAKNMAKDVNQAISHVLQTENGYTDEEVVTVVRELREEKRYKEDVWI</sequence>
<keyword evidence="6" id="KW-0949">S-adenosyl-L-methionine</keyword>
<dbReference type="InterPro" id="IPR008254">
    <property type="entry name" value="Flavodoxin/NO_synth"/>
</dbReference>
<dbReference type="GO" id="GO:0050660">
    <property type="term" value="F:flavin adenine dinucleotide binding"/>
    <property type="evidence" value="ECO:0007669"/>
    <property type="project" value="TreeGrafter"/>
</dbReference>
<dbReference type="GO" id="GO:0050667">
    <property type="term" value="P:homocysteine metabolic process"/>
    <property type="evidence" value="ECO:0007669"/>
    <property type="project" value="TreeGrafter"/>
</dbReference>
<dbReference type="PROSITE" id="PS50902">
    <property type="entry name" value="FLAVODOXIN_LIKE"/>
    <property type="match status" value="1"/>
</dbReference>
<dbReference type="Pfam" id="PF00667">
    <property type="entry name" value="FAD_binding_1"/>
    <property type="match status" value="1"/>
</dbReference>
<dbReference type="Gene3D" id="3.40.50.80">
    <property type="entry name" value="Nucleotide-binding domain of ferredoxin-NADP reductase (FNR) module"/>
    <property type="match status" value="1"/>
</dbReference>
<dbReference type="SUPFAM" id="SSF52343">
    <property type="entry name" value="Ferredoxin reductase-like, C-terminal NADP-linked domain"/>
    <property type="match status" value="1"/>
</dbReference>
<dbReference type="FunFam" id="1.20.990.10:FF:000007">
    <property type="entry name" value="Methionine synthase reductase"/>
    <property type="match status" value="1"/>
</dbReference>
<gene>
    <name evidence="15" type="ORF">EB796_000484</name>
</gene>
<feature type="region of interest" description="Disordered" evidence="13">
    <location>
        <begin position="196"/>
        <end position="217"/>
    </location>
</feature>
<dbReference type="InterPro" id="IPR001094">
    <property type="entry name" value="Flavdoxin-like"/>
</dbReference>
<dbReference type="GO" id="GO:0010181">
    <property type="term" value="F:FMN binding"/>
    <property type="evidence" value="ECO:0007669"/>
    <property type="project" value="InterPro"/>
</dbReference>
<comment type="cofactor">
    <cofactor evidence="2">
        <name>FAD</name>
        <dbReference type="ChEBI" id="CHEBI:57692"/>
    </cofactor>
</comment>
<dbReference type="SUPFAM" id="SSF52218">
    <property type="entry name" value="Flavoproteins"/>
    <property type="match status" value="1"/>
</dbReference>
<dbReference type="Pfam" id="PF00258">
    <property type="entry name" value="Flavodoxin_1"/>
    <property type="match status" value="1"/>
</dbReference>
<dbReference type="SUPFAM" id="SSF63380">
    <property type="entry name" value="Riboflavin synthase domain-like"/>
    <property type="match status" value="1"/>
</dbReference>
<dbReference type="InterPro" id="IPR039261">
    <property type="entry name" value="FNR_nucleotide-bd"/>
</dbReference>
<evidence type="ECO:0000256" key="7">
    <source>
        <dbReference type="ARBA" id="ARBA00022827"/>
    </source>
</evidence>
<keyword evidence="16" id="KW-1185">Reference proteome</keyword>
<dbReference type="Proteomes" id="UP000593567">
    <property type="component" value="Unassembled WGS sequence"/>
</dbReference>
<comment type="cofactor">
    <cofactor evidence="1">
        <name>FMN</name>
        <dbReference type="ChEBI" id="CHEBI:58210"/>
    </cofactor>
</comment>
<dbReference type="PRINTS" id="PR00369">
    <property type="entry name" value="FLAVODOXIN"/>
</dbReference>